<organism evidence="1">
    <name type="scientific">Pseudogymnoascus destructans</name>
    <dbReference type="NCBI Taxonomy" id="655981"/>
    <lineage>
        <taxon>Eukaryota</taxon>
        <taxon>Fungi</taxon>
        <taxon>Dikarya</taxon>
        <taxon>Ascomycota</taxon>
        <taxon>Pezizomycotina</taxon>
        <taxon>Leotiomycetes</taxon>
        <taxon>Thelebolales</taxon>
        <taxon>Thelebolaceae</taxon>
        <taxon>Pseudogymnoascus</taxon>
    </lineage>
</organism>
<dbReference type="VEuPathDB" id="FungiDB:GMDG_01676"/>
<evidence type="ECO:0000313" key="1">
    <source>
        <dbReference type="EMBL" id="OAF60302.1"/>
    </source>
</evidence>
<dbReference type="EMBL" id="KV441392">
    <property type="protein sequence ID" value="OAF60302.1"/>
    <property type="molecule type" value="Genomic_DNA"/>
</dbReference>
<sequence>MARIEKEEGTKGDVEIIERLDEIAAQGPIGQVKFASGYRLLENRRRMDWALVELDPTLPVQNLLPMETQFSEECFHGVPENRSRFPPASVGTEAVKQECCAAPRCGGKNKSHTSPAMKGVREAFEVQIWYSRFQYFKTND</sequence>
<accession>A0A177AFW5</accession>
<gene>
    <name evidence="1" type="ORF">VC83_02807</name>
</gene>
<dbReference type="RefSeq" id="XP_024325584.1">
    <property type="nucleotide sequence ID" value="XM_024466461.1"/>
</dbReference>
<dbReference type="OrthoDB" id="5424209at2759"/>
<reference evidence="1" key="1">
    <citation type="submission" date="2016-03" db="EMBL/GenBank/DDBJ databases">
        <title>Updated assembly of Pseudogymnoascus destructans, the fungus causing white-nose syndrome of bats.</title>
        <authorList>
            <person name="Palmer J.M."/>
            <person name="Drees K.P."/>
            <person name="Foster J.T."/>
            <person name="Lindner D.L."/>
        </authorList>
    </citation>
    <scope>NUCLEOTIDE SEQUENCE [LARGE SCALE GENOMIC DNA]</scope>
    <source>
        <strain evidence="1">20631-21</strain>
    </source>
</reference>
<dbReference type="Proteomes" id="UP000077154">
    <property type="component" value="Unassembled WGS sequence"/>
</dbReference>
<dbReference type="GeneID" id="36285885"/>
<proteinExistence type="predicted"/>
<dbReference type="AlphaFoldDB" id="A0A177AFW5"/>
<name>A0A177AFW5_9PEZI</name>
<protein>
    <submittedName>
        <fullName evidence="1">Uncharacterized protein</fullName>
    </submittedName>
</protein>